<dbReference type="Proteomes" id="UP001307608">
    <property type="component" value="Chromosome"/>
</dbReference>
<dbReference type="SMART" id="SM00388">
    <property type="entry name" value="HisKA"/>
    <property type="match status" value="1"/>
</dbReference>
<dbReference type="CDD" id="cd17546">
    <property type="entry name" value="REC_hyHK_CKI1_RcsC-like"/>
    <property type="match status" value="1"/>
</dbReference>
<dbReference type="CDD" id="cd00082">
    <property type="entry name" value="HisKA"/>
    <property type="match status" value="1"/>
</dbReference>
<keyword evidence="6" id="KW-0812">Transmembrane</keyword>
<feature type="domain" description="Response regulatory" evidence="8">
    <location>
        <begin position="562"/>
        <end position="678"/>
    </location>
</feature>
<dbReference type="SUPFAM" id="SSF47384">
    <property type="entry name" value="Homodimeric domain of signal transducing histidine kinase"/>
    <property type="match status" value="1"/>
</dbReference>
<dbReference type="InterPro" id="IPR003661">
    <property type="entry name" value="HisK_dim/P_dom"/>
</dbReference>
<evidence type="ECO:0000256" key="6">
    <source>
        <dbReference type="SAM" id="Phobius"/>
    </source>
</evidence>
<name>A0ABN6WL74_9GAMM</name>
<feature type="domain" description="Histidine kinase" evidence="7">
    <location>
        <begin position="217"/>
        <end position="431"/>
    </location>
</feature>
<keyword evidence="4" id="KW-0902">Two-component regulatory system</keyword>
<dbReference type="InterPro" id="IPR003594">
    <property type="entry name" value="HATPase_dom"/>
</dbReference>
<feature type="modified residue" description="4-aspartylphosphate" evidence="5">
    <location>
        <position position="611"/>
    </location>
</feature>
<dbReference type="PRINTS" id="PR00344">
    <property type="entry name" value="BCTRLSENSOR"/>
</dbReference>
<evidence type="ECO:0000256" key="1">
    <source>
        <dbReference type="ARBA" id="ARBA00000085"/>
    </source>
</evidence>
<evidence type="ECO:0000256" key="4">
    <source>
        <dbReference type="ARBA" id="ARBA00023012"/>
    </source>
</evidence>
<dbReference type="SUPFAM" id="SSF55874">
    <property type="entry name" value="ATPase domain of HSP90 chaperone/DNA topoisomerase II/histidine kinase"/>
    <property type="match status" value="1"/>
</dbReference>
<evidence type="ECO:0000259" key="7">
    <source>
        <dbReference type="PROSITE" id="PS50109"/>
    </source>
</evidence>
<dbReference type="Pfam" id="PF00512">
    <property type="entry name" value="HisKA"/>
    <property type="match status" value="1"/>
</dbReference>
<dbReference type="PANTHER" id="PTHR45339">
    <property type="entry name" value="HYBRID SIGNAL TRANSDUCTION HISTIDINE KINASE J"/>
    <property type="match status" value="1"/>
</dbReference>
<dbReference type="InterPro" id="IPR011006">
    <property type="entry name" value="CheY-like_superfamily"/>
</dbReference>
<dbReference type="CDD" id="cd16922">
    <property type="entry name" value="HATPase_EvgS-ArcB-TorS-like"/>
    <property type="match status" value="1"/>
</dbReference>
<dbReference type="SMART" id="SM00387">
    <property type="entry name" value="HATPase_c"/>
    <property type="match status" value="1"/>
</dbReference>
<dbReference type="InterPro" id="IPR005467">
    <property type="entry name" value="His_kinase_dom"/>
</dbReference>
<keyword evidence="10" id="KW-1185">Reference proteome</keyword>
<dbReference type="EC" id="2.7.13.3" evidence="2"/>
<gene>
    <name evidence="9" type="ORF">MACH16_13640</name>
</gene>
<reference evidence="9 10" key="1">
    <citation type="submission" date="2023-01" db="EMBL/GenBank/DDBJ databases">
        <title>Complete genome sequence of Marinomonas pontica strain 200518_36.</title>
        <authorList>
            <person name="Ueki S."/>
            <person name="Gajardo G."/>
            <person name="Maruyama F."/>
        </authorList>
    </citation>
    <scope>NUCLEOTIDE SEQUENCE [LARGE SCALE GENOMIC DNA]</scope>
    <source>
        <strain evidence="9 10">200518_36</strain>
    </source>
</reference>
<dbReference type="InterPro" id="IPR036890">
    <property type="entry name" value="HATPase_C_sf"/>
</dbReference>
<evidence type="ECO:0000256" key="5">
    <source>
        <dbReference type="PROSITE-ProRule" id="PRU00169"/>
    </source>
</evidence>
<dbReference type="PANTHER" id="PTHR45339:SF1">
    <property type="entry name" value="HYBRID SIGNAL TRANSDUCTION HISTIDINE KINASE J"/>
    <property type="match status" value="1"/>
</dbReference>
<dbReference type="SUPFAM" id="SSF52172">
    <property type="entry name" value="CheY-like"/>
    <property type="match status" value="1"/>
</dbReference>
<keyword evidence="6" id="KW-1133">Transmembrane helix</keyword>
<protein>
    <recommendedName>
        <fullName evidence="2">histidine kinase</fullName>
        <ecNumber evidence="2">2.7.13.3</ecNumber>
    </recommendedName>
</protein>
<dbReference type="Gene3D" id="3.30.565.10">
    <property type="entry name" value="Histidine kinase-like ATPase, C-terminal domain"/>
    <property type="match status" value="1"/>
</dbReference>
<dbReference type="InterPro" id="IPR004358">
    <property type="entry name" value="Sig_transdc_His_kin-like_C"/>
</dbReference>
<dbReference type="SMART" id="SM00448">
    <property type="entry name" value="REC"/>
    <property type="match status" value="1"/>
</dbReference>
<keyword evidence="6" id="KW-0472">Membrane</keyword>
<evidence type="ECO:0000259" key="8">
    <source>
        <dbReference type="PROSITE" id="PS50110"/>
    </source>
</evidence>
<organism evidence="9 10">
    <name type="scientific">Marinomonas pontica</name>
    <dbReference type="NCBI Taxonomy" id="264739"/>
    <lineage>
        <taxon>Bacteria</taxon>
        <taxon>Pseudomonadati</taxon>
        <taxon>Pseudomonadota</taxon>
        <taxon>Gammaproteobacteria</taxon>
        <taxon>Oceanospirillales</taxon>
        <taxon>Oceanospirillaceae</taxon>
        <taxon>Marinomonas</taxon>
    </lineage>
</organism>
<evidence type="ECO:0000256" key="2">
    <source>
        <dbReference type="ARBA" id="ARBA00012438"/>
    </source>
</evidence>
<evidence type="ECO:0000256" key="3">
    <source>
        <dbReference type="ARBA" id="ARBA00022553"/>
    </source>
</evidence>
<dbReference type="EMBL" id="AP027271">
    <property type="protein sequence ID" value="BDX02616.1"/>
    <property type="molecule type" value="Genomic_DNA"/>
</dbReference>
<feature type="transmembrane region" description="Helical" evidence="6">
    <location>
        <begin position="154"/>
        <end position="177"/>
    </location>
</feature>
<proteinExistence type="predicted"/>
<sequence length="778" mass="86646">MGASVLIFFELVDRQKVIMSAVEEDALWASYQLDRESLKLRNALKLLEEDFNEGRLDEARMRFDILYSRIHVLETGQLNDIFSRLPDSETLLSFLQSKMAEMDVLLFSDSPMDTVNTILNQSDELLKKTEEVVLKTLASRSRQKVLERNDSLGLFLYLGSLIALLTFTMIFIIAMLFKQLKVARKSFEKSQKLAVELESAVHSAEKALKVKTEFLATMSHEIRTPMNVIIGFSYLLLDDSLDKKQREKVVKIQKSADGLLAIINGILDFSKIESGKLELESEVYNLDEVLDYVYYSNEEAAKSKKLDFLISRDFSISNQLIGDKVRLQQILLNIVSNAIKFTHAGSVRMSFSLLGDELHIEIKDTGVGIPDGVDVFDVFQQADSSTTRLYGGTGLGLSITQRLVALLGGQISYESTLGEGCVFHVRLPYRPNKDVSGVELEAIKVTLLHEDAELGPLFASLNIPNETVNAFSVLEAECPIVVSGNWYRSQTVLQDKAAAYLEQKAVFIGSHISFLKGSSTTGLVTPSNFKNILFSQKSKDDATASEINAKPSHKEDALRNKVILLAEDNKINANIAIAILKKVGAKVDWVENGQLACEKILSGTYDLILMDIRMPIMDGYQASQNIANVLQERKPPILVLTADTFNMEPSSFASYGIDDFLFKPLDPYLLIDKIDTWVSKVGRGSSSARTTQVGQGNRGAIDIVDIIRQLEKLETCLMEGHLNSEKMIEDIVACCGDIEGVDELKLAMHDVASYDYHDAMSKVAMFKKSLHCDSLEGN</sequence>
<evidence type="ECO:0000313" key="9">
    <source>
        <dbReference type="EMBL" id="BDX02616.1"/>
    </source>
</evidence>
<accession>A0ABN6WL74</accession>
<dbReference type="InterPro" id="IPR036097">
    <property type="entry name" value="HisK_dim/P_sf"/>
</dbReference>
<dbReference type="PROSITE" id="PS50110">
    <property type="entry name" value="RESPONSE_REGULATORY"/>
    <property type="match status" value="1"/>
</dbReference>
<dbReference type="PROSITE" id="PS50109">
    <property type="entry name" value="HIS_KIN"/>
    <property type="match status" value="1"/>
</dbReference>
<dbReference type="InterPro" id="IPR001789">
    <property type="entry name" value="Sig_transdc_resp-reg_receiver"/>
</dbReference>
<evidence type="ECO:0000313" key="10">
    <source>
        <dbReference type="Proteomes" id="UP001307608"/>
    </source>
</evidence>
<dbReference type="Gene3D" id="3.40.50.2300">
    <property type="match status" value="1"/>
</dbReference>
<dbReference type="Pfam" id="PF02518">
    <property type="entry name" value="HATPase_c"/>
    <property type="match status" value="1"/>
</dbReference>
<comment type="catalytic activity">
    <reaction evidence="1">
        <text>ATP + protein L-histidine = ADP + protein N-phospho-L-histidine.</text>
        <dbReference type="EC" id="2.7.13.3"/>
    </reaction>
</comment>
<dbReference type="Gene3D" id="1.10.287.130">
    <property type="match status" value="1"/>
</dbReference>
<keyword evidence="3 5" id="KW-0597">Phosphoprotein</keyword>
<dbReference type="Pfam" id="PF00072">
    <property type="entry name" value="Response_reg"/>
    <property type="match status" value="1"/>
</dbReference>